<dbReference type="RefSeq" id="WP_053252318.1">
    <property type="nucleotide sequence ID" value="NZ_LGAP01000031.1"/>
</dbReference>
<evidence type="ECO:0000313" key="1">
    <source>
        <dbReference type="EMBL" id="KOF13985.1"/>
    </source>
</evidence>
<dbReference type="EMBL" id="LGAP01000031">
    <property type="protein sequence ID" value="KOF13985.1"/>
    <property type="molecule type" value="Genomic_DNA"/>
</dbReference>
<proteinExistence type="predicted"/>
<dbReference type="AlphaFoldDB" id="A0A0L8BHF2"/>
<organism evidence="1 2">
    <name type="scientific">Ensifer adhaerens</name>
    <name type="common">Sinorhizobium morelense</name>
    <dbReference type="NCBI Taxonomy" id="106592"/>
    <lineage>
        <taxon>Bacteria</taxon>
        <taxon>Pseudomonadati</taxon>
        <taxon>Pseudomonadota</taxon>
        <taxon>Alphaproteobacteria</taxon>
        <taxon>Hyphomicrobiales</taxon>
        <taxon>Rhizobiaceae</taxon>
        <taxon>Sinorhizobium/Ensifer group</taxon>
        <taxon>Ensifer</taxon>
    </lineage>
</organism>
<dbReference type="Proteomes" id="UP000037425">
    <property type="component" value="Unassembled WGS sequence"/>
</dbReference>
<dbReference type="OrthoDB" id="8419710at2"/>
<gene>
    <name evidence="1" type="ORF">AC244_29265</name>
</gene>
<dbReference type="PATRIC" id="fig|106592.7.peg.5002"/>
<accession>A0A0L8BHF2</accession>
<protein>
    <submittedName>
        <fullName evidence="1">Uncharacterized protein</fullName>
    </submittedName>
</protein>
<comment type="caution">
    <text evidence="1">The sequence shown here is derived from an EMBL/GenBank/DDBJ whole genome shotgun (WGS) entry which is preliminary data.</text>
</comment>
<reference evidence="2" key="1">
    <citation type="submission" date="2015-07" db="EMBL/GenBank/DDBJ databases">
        <title>Whole genome sequence of an Ensifer adhaerens strain isolated from a cave pool in the Wind Cave National Park.</title>
        <authorList>
            <person name="Eng W.W.H."/>
            <person name="Gan H.M."/>
            <person name="Barton H.A."/>
            <person name="Savka M.A."/>
        </authorList>
    </citation>
    <scope>NUCLEOTIDE SEQUENCE [LARGE SCALE GENOMIC DNA]</scope>
    <source>
        <strain evidence="2">SD006</strain>
    </source>
</reference>
<sequence length="145" mass="16266">MTVTPARDATFAAPFVQSREIILAVTTLGRGHFIEESDCFGTIFATAADWLKAHDGEHATKLIRFDLDALHGEDISETVADAWLDDFDRTPDDEHLLPAFVRTSQAWERWCADFEAPHGGFEQTRPFCQPGHGTLNHRQQFGARP</sequence>
<name>A0A0L8BHF2_ENSAD</name>
<evidence type="ECO:0000313" key="2">
    <source>
        <dbReference type="Proteomes" id="UP000037425"/>
    </source>
</evidence>